<sequence>MSRITFPAPETAHPTPNGEPARPASALPSLSSAAATTSPRSSLPPTKDSAPQQHHGELKPLPYVGLHHGHQHGPAITKDGDHVGCLNAPNTPYDARYTRPHQVEGLAGRQDRSARCRLQARHRDGRPAGPRQKLHHEKDDAIPQLAAARYQNFQCW</sequence>
<evidence type="ECO:0000313" key="2">
    <source>
        <dbReference type="EMBL" id="KAF2660243.1"/>
    </source>
</evidence>
<evidence type="ECO:0000313" key="3">
    <source>
        <dbReference type="Proteomes" id="UP000799324"/>
    </source>
</evidence>
<evidence type="ECO:0000256" key="1">
    <source>
        <dbReference type="SAM" id="MobiDB-lite"/>
    </source>
</evidence>
<accession>A0A6A6TMS4</accession>
<proteinExistence type="predicted"/>
<keyword evidence="3" id="KW-1185">Reference proteome</keyword>
<feature type="region of interest" description="Disordered" evidence="1">
    <location>
        <begin position="1"/>
        <end position="84"/>
    </location>
</feature>
<organism evidence="2 3">
    <name type="scientific">Lophiostoma macrostomum CBS 122681</name>
    <dbReference type="NCBI Taxonomy" id="1314788"/>
    <lineage>
        <taxon>Eukaryota</taxon>
        <taxon>Fungi</taxon>
        <taxon>Dikarya</taxon>
        <taxon>Ascomycota</taxon>
        <taxon>Pezizomycotina</taxon>
        <taxon>Dothideomycetes</taxon>
        <taxon>Pleosporomycetidae</taxon>
        <taxon>Pleosporales</taxon>
        <taxon>Lophiostomataceae</taxon>
        <taxon>Lophiostoma</taxon>
    </lineage>
</organism>
<reference evidence="2" key="1">
    <citation type="journal article" date="2020" name="Stud. Mycol.">
        <title>101 Dothideomycetes genomes: a test case for predicting lifestyles and emergence of pathogens.</title>
        <authorList>
            <person name="Haridas S."/>
            <person name="Albert R."/>
            <person name="Binder M."/>
            <person name="Bloem J."/>
            <person name="Labutti K."/>
            <person name="Salamov A."/>
            <person name="Andreopoulos B."/>
            <person name="Baker S."/>
            <person name="Barry K."/>
            <person name="Bills G."/>
            <person name="Bluhm B."/>
            <person name="Cannon C."/>
            <person name="Castanera R."/>
            <person name="Culley D."/>
            <person name="Daum C."/>
            <person name="Ezra D."/>
            <person name="Gonzalez J."/>
            <person name="Henrissat B."/>
            <person name="Kuo A."/>
            <person name="Liang C."/>
            <person name="Lipzen A."/>
            <person name="Lutzoni F."/>
            <person name="Magnuson J."/>
            <person name="Mondo S."/>
            <person name="Nolan M."/>
            <person name="Ohm R."/>
            <person name="Pangilinan J."/>
            <person name="Park H.-J."/>
            <person name="Ramirez L."/>
            <person name="Alfaro M."/>
            <person name="Sun H."/>
            <person name="Tritt A."/>
            <person name="Yoshinaga Y."/>
            <person name="Zwiers L.-H."/>
            <person name="Turgeon B."/>
            <person name="Goodwin S."/>
            <person name="Spatafora J."/>
            <person name="Crous P."/>
            <person name="Grigoriev I."/>
        </authorList>
    </citation>
    <scope>NUCLEOTIDE SEQUENCE</scope>
    <source>
        <strain evidence="2">CBS 122681</strain>
    </source>
</reference>
<name>A0A6A6TMS4_9PLEO</name>
<feature type="compositionally biased region" description="Low complexity" evidence="1">
    <location>
        <begin position="20"/>
        <end position="46"/>
    </location>
</feature>
<dbReference type="Proteomes" id="UP000799324">
    <property type="component" value="Unassembled WGS sequence"/>
</dbReference>
<gene>
    <name evidence="2" type="ORF">K491DRAFT_589496</name>
</gene>
<protein>
    <submittedName>
        <fullName evidence="2">Uncharacterized protein</fullName>
    </submittedName>
</protein>
<dbReference type="EMBL" id="MU004301">
    <property type="protein sequence ID" value="KAF2660243.1"/>
    <property type="molecule type" value="Genomic_DNA"/>
</dbReference>
<dbReference type="AlphaFoldDB" id="A0A6A6TMS4"/>